<dbReference type="RefSeq" id="WP_087736560.1">
    <property type="nucleotide sequence ID" value="NZ_CYGY02000046.1"/>
</dbReference>
<dbReference type="AlphaFoldDB" id="A0A1N7SCY7"/>
<dbReference type="Gene3D" id="3.10.450.50">
    <property type="match status" value="1"/>
</dbReference>
<dbReference type="SUPFAM" id="SSF54427">
    <property type="entry name" value="NTF2-like"/>
    <property type="match status" value="1"/>
</dbReference>
<accession>A0A1N7SCY7</accession>
<evidence type="ECO:0000313" key="2">
    <source>
        <dbReference type="Proteomes" id="UP000195569"/>
    </source>
</evidence>
<organism evidence="1 2">
    <name type="scientific">Paraburkholderia piptadeniae</name>
    <dbReference type="NCBI Taxonomy" id="1701573"/>
    <lineage>
        <taxon>Bacteria</taxon>
        <taxon>Pseudomonadati</taxon>
        <taxon>Pseudomonadota</taxon>
        <taxon>Betaproteobacteria</taxon>
        <taxon>Burkholderiales</taxon>
        <taxon>Burkholderiaceae</taxon>
        <taxon>Paraburkholderia</taxon>
    </lineage>
</organism>
<name>A0A1N7SCY7_9BURK</name>
<reference evidence="1" key="1">
    <citation type="submission" date="2016-12" db="EMBL/GenBank/DDBJ databases">
        <authorList>
            <person name="Moulin L."/>
        </authorList>
    </citation>
    <scope>NUCLEOTIDE SEQUENCE [LARGE SCALE GENOMIC DNA]</scope>
    <source>
        <strain evidence="1">STM 7183</strain>
    </source>
</reference>
<dbReference type="OrthoDB" id="8388066at2"/>
<gene>
    <name evidence="1" type="ORF">BN2476_460109</name>
</gene>
<evidence type="ECO:0000313" key="1">
    <source>
        <dbReference type="EMBL" id="SIT45236.1"/>
    </source>
</evidence>
<keyword evidence="2" id="KW-1185">Reference proteome</keyword>
<proteinExistence type="predicted"/>
<dbReference type="Proteomes" id="UP000195569">
    <property type="component" value="Unassembled WGS sequence"/>
</dbReference>
<protein>
    <submittedName>
        <fullName evidence="1">Uncharacterized protein</fullName>
    </submittedName>
</protein>
<sequence length="188" mass="20564">MANLKDAIESYVYAKDGNRPHLLTDAFAHDASLAMTVKTTAIAFPQQTHGRDAIASVLVSDFAQKYENVYTFCVGAMPVDGQREFSCDWLVCMTEKGTGAARIGYGRYDWTGDSHARCLTRLHITIEEMATLPKASAGSLLRWASRLPYPWCARESLMANAANAADAADAADAPDIYIVQRVLAQLAR</sequence>
<dbReference type="InterPro" id="IPR032710">
    <property type="entry name" value="NTF2-like_dom_sf"/>
</dbReference>
<comment type="caution">
    <text evidence="1">The sequence shown here is derived from an EMBL/GenBank/DDBJ whole genome shotgun (WGS) entry which is preliminary data.</text>
</comment>
<dbReference type="EMBL" id="CYGY02000046">
    <property type="protein sequence ID" value="SIT45236.1"/>
    <property type="molecule type" value="Genomic_DNA"/>
</dbReference>